<dbReference type="Pfam" id="PF00392">
    <property type="entry name" value="GntR"/>
    <property type="match status" value="1"/>
</dbReference>
<sequence length="469" mass="49405">MLILGANRLAGMLGTWRANGPAYADLSERIRLLVLDGRLPVGARLPAERELSESLQLSRTTVSAAYARLRDAGYLESLRGSGSVVKIPGQQPERAQAAGPDSLDLSKAALPAAPQLADAAAAALGQLPGRLTEPGYDPVGLPALREAIAERYAFRGLPTDPGQIMVTIGAQHAVALLSRVLLERGDTALLESPTYPHGAEAIRAAGGRIVPVAVTPRDGWDTEGLAQAFRRSRPAMAYLMPDFHNPTGAVMAPPERTALLELAARTGTVVVADETMAELSIDSAGPVSPLAVHGPAVLVGSLGKTVWGGLRIGWIRAEPDLITRLVQARFANDLGTPVLEQLVAVQALAKYEEILAGRRELLRSGRDRLESLLAAALPEWDVPRVAGGLSTWVNIGRPVSSQLTLAARSRGLLLAAGPVFGSDGVFERFLRLPISYGAPETTRAVEVLADAWAGLGKSPAPPSYQPAVV</sequence>
<dbReference type="PANTHER" id="PTHR46577:SF1">
    <property type="entry name" value="HTH-TYPE TRANSCRIPTIONAL REGULATORY PROTEIN GABR"/>
    <property type="match status" value="1"/>
</dbReference>
<keyword evidence="7" id="KW-0808">Transferase</keyword>
<dbReference type="InterPro" id="IPR000524">
    <property type="entry name" value="Tscrpt_reg_HTH_GntR"/>
</dbReference>
<dbReference type="InterPro" id="IPR004839">
    <property type="entry name" value="Aminotransferase_I/II_large"/>
</dbReference>
<protein>
    <submittedName>
        <fullName evidence="7">PLP-dependent aminotransferase family protein</fullName>
    </submittedName>
</protein>
<keyword evidence="3" id="KW-0805">Transcription regulation</keyword>
<gene>
    <name evidence="7" type="ORF">H9639_04365</name>
</gene>
<dbReference type="Gene3D" id="3.40.640.10">
    <property type="entry name" value="Type I PLP-dependent aspartate aminotransferase-like (Major domain)"/>
    <property type="match status" value="1"/>
</dbReference>
<dbReference type="Gene3D" id="1.10.10.10">
    <property type="entry name" value="Winged helix-like DNA-binding domain superfamily/Winged helix DNA-binding domain"/>
    <property type="match status" value="1"/>
</dbReference>
<dbReference type="SUPFAM" id="SSF53383">
    <property type="entry name" value="PLP-dependent transferases"/>
    <property type="match status" value="1"/>
</dbReference>
<dbReference type="SMART" id="SM00345">
    <property type="entry name" value="HTH_GNTR"/>
    <property type="match status" value="1"/>
</dbReference>
<reference evidence="7 8" key="1">
    <citation type="submission" date="2020-08" db="EMBL/GenBank/DDBJ databases">
        <title>A Genomic Blueprint of the Chicken Gut Microbiome.</title>
        <authorList>
            <person name="Gilroy R."/>
            <person name="Ravi A."/>
            <person name="Getino M."/>
            <person name="Pursley I."/>
            <person name="Horton D.L."/>
            <person name="Alikhan N.-F."/>
            <person name="Baker D."/>
            <person name="Gharbi K."/>
            <person name="Hall N."/>
            <person name="Watson M."/>
            <person name="Adriaenssens E.M."/>
            <person name="Foster-Nyarko E."/>
            <person name="Jarju S."/>
            <person name="Secka A."/>
            <person name="Antonio M."/>
            <person name="Oren A."/>
            <person name="Chaudhuri R."/>
            <person name="La Ragione R.M."/>
            <person name="Hildebrand F."/>
            <person name="Pallen M.J."/>
        </authorList>
    </citation>
    <scope>NUCLEOTIDE SEQUENCE [LARGE SCALE GENOMIC DNA]</scope>
    <source>
        <strain evidence="7 8">Sa2CUA1</strain>
    </source>
</reference>
<organism evidence="7 8">
    <name type="scientific">Arthrobacter gallicola</name>
    <dbReference type="NCBI Taxonomy" id="2762225"/>
    <lineage>
        <taxon>Bacteria</taxon>
        <taxon>Bacillati</taxon>
        <taxon>Actinomycetota</taxon>
        <taxon>Actinomycetes</taxon>
        <taxon>Micrococcales</taxon>
        <taxon>Micrococcaceae</taxon>
        <taxon>Arthrobacter</taxon>
    </lineage>
</organism>
<feature type="domain" description="HTH gntR-type" evidence="6">
    <location>
        <begin position="20"/>
        <end position="88"/>
    </location>
</feature>
<dbReference type="Proteomes" id="UP000609874">
    <property type="component" value="Unassembled WGS sequence"/>
</dbReference>
<dbReference type="PROSITE" id="PS50949">
    <property type="entry name" value="HTH_GNTR"/>
    <property type="match status" value="1"/>
</dbReference>
<keyword evidence="8" id="KW-1185">Reference proteome</keyword>
<keyword evidence="5" id="KW-0804">Transcription</keyword>
<dbReference type="RefSeq" id="WP_191806930.1">
    <property type="nucleotide sequence ID" value="NZ_JACSQD010000002.1"/>
</dbReference>
<dbReference type="InterPro" id="IPR015421">
    <property type="entry name" value="PyrdxlP-dep_Trfase_major"/>
</dbReference>
<keyword evidence="4" id="KW-0238">DNA-binding</keyword>
<dbReference type="InterPro" id="IPR015424">
    <property type="entry name" value="PyrdxlP-dep_Trfase"/>
</dbReference>
<evidence type="ECO:0000259" key="6">
    <source>
        <dbReference type="PROSITE" id="PS50949"/>
    </source>
</evidence>
<dbReference type="Pfam" id="PF00155">
    <property type="entry name" value="Aminotran_1_2"/>
    <property type="match status" value="1"/>
</dbReference>
<name>A0ABR8UPQ3_9MICC</name>
<dbReference type="GO" id="GO:0008483">
    <property type="term" value="F:transaminase activity"/>
    <property type="evidence" value="ECO:0007669"/>
    <property type="project" value="UniProtKB-KW"/>
</dbReference>
<dbReference type="InterPro" id="IPR036390">
    <property type="entry name" value="WH_DNA-bd_sf"/>
</dbReference>
<dbReference type="SUPFAM" id="SSF46785">
    <property type="entry name" value="Winged helix' DNA-binding domain"/>
    <property type="match status" value="1"/>
</dbReference>
<dbReference type="EMBL" id="JACSQD010000002">
    <property type="protein sequence ID" value="MBD7994524.1"/>
    <property type="molecule type" value="Genomic_DNA"/>
</dbReference>
<evidence type="ECO:0000256" key="2">
    <source>
        <dbReference type="ARBA" id="ARBA00022898"/>
    </source>
</evidence>
<evidence type="ECO:0000313" key="7">
    <source>
        <dbReference type="EMBL" id="MBD7994524.1"/>
    </source>
</evidence>
<accession>A0ABR8UPQ3</accession>
<evidence type="ECO:0000256" key="1">
    <source>
        <dbReference type="ARBA" id="ARBA00005384"/>
    </source>
</evidence>
<dbReference type="PRINTS" id="PR00035">
    <property type="entry name" value="HTHGNTR"/>
</dbReference>
<evidence type="ECO:0000256" key="4">
    <source>
        <dbReference type="ARBA" id="ARBA00023125"/>
    </source>
</evidence>
<dbReference type="InterPro" id="IPR051446">
    <property type="entry name" value="HTH_trans_reg/aminotransferase"/>
</dbReference>
<comment type="caution">
    <text evidence="7">The sequence shown here is derived from an EMBL/GenBank/DDBJ whole genome shotgun (WGS) entry which is preliminary data.</text>
</comment>
<dbReference type="CDD" id="cd07377">
    <property type="entry name" value="WHTH_GntR"/>
    <property type="match status" value="1"/>
</dbReference>
<comment type="similarity">
    <text evidence="1">In the C-terminal section; belongs to the class-I pyridoxal-phosphate-dependent aminotransferase family.</text>
</comment>
<evidence type="ECO:0000256" key="3">
    <source>
        <dbReference type="ARBA" id="ARBA00023015"/>
    </source>
</evidence>
<dbReference type="PANTHER" id="PTHR46577">
    <property type="entry name" value="HTH-TYPE TRANSCRIPTIONAL REGULATORY PROTEIN GABR"/>
    <property type="match status" value="1"/>
</dbReference>
<dbReference type="InterPro" id="IPR036388">
    <property type="entry name" value="WH-like_DNA-bd_sf"/>
</dbReference>
<dbReference type="CDD" id="cd00609">
    <property type="entry name" value="AAT_like"/>
    <property type="match status" value="1"/>
</dbReference>
<keyword evidence="2" id="KW-0663">Pyridoxal phosphate</keyword>
<proteinExistence type="inferred from homology"/>
<keyword evidence="7" id="KW-0032">Aminotransferase</keyword>
<evidence type="ECO:0000256" key="5">
    <source>
        <dbReference type="ARBA" id="ARBA00023163"/>
    </source>
</evidence>
<evidence type="ECO:0000313" key="8">
    <source>
        <dbReference type="Proteomes" id="UP000609874"/>
    </source>
</evidence>